<reference evidence="2" key="1">
    <citation type="submission" date="2021-12" db="EMBL/GenBank/DDBJ databases">
        <authorList>
            <person name="King R."/>
        </authorList>
    </citation>
    <scope>NUCLEOTIDE SEQUENCE</scope>
</reference>
<dbReference type="SMART" id="SM00587">
    <property type="entry name" value="CHK"/>
    <property type="match status" value="1"/>
</dbReference>
<dbReference type="InterPro" id="IPR011009">
    <property type="entry name" value="Kinase-like_dom_sf"/>
</dbReference>
<dbReference type="InterPro" id="IPR015897">
    <property type="entry name" value="CHK_kinase-like"/>
</dbReference>
<proteinExistence type="predicted"/>
<dbReference type="AlphaFoldDB" id="A0A9P0CC37"/>
<dbReference type="InterPro" id="IPR004119">
    <property type="entry name" value="EcKL"/>
</dbReference>
<organism evidence="2 3">
    <name type="scientific">Bemisia tabaci</name>
    <name type="common">Sweetpotato whitefly</name>
    <name type="synonym">Aleurodes tabaci</name>
    <dbReference type="NCBI Taxonomy" id="7038"/>
    <lineage>
        <taxon>Eukaryota</taxon>
        <taxon>Metazoa</taxon>
        <taxon>Ecdysozoa</taxon>
        <taxon>Arthropoda</taxon>
        <taxon>Hexapoda</taxon>
        <taxon>Insecta</taxon>
        <taxon>Pterygota</taxon>
        <taxon>Neoptera</taxon>
        <taxon>Paraneoptera</taxon>
        <taxon>Hemiptera</taxon>
        <taxon>Sternorrhyncha</taxon>
        <taxon>Aleyrodoidea</taxon>
        <taxon>Aleyrodidae</taxon>
        <taxon>Aleyrodinae</taxon>
        <taxon>Bemisia</taxon>
    </lineage>
</organism>
<keyword evidence="3" id="KW-1185">Reference proteome</keyword>
<name>A0A9P0CC37_BEMTA</name>
<evidence type="ECO:0000313" key="3">
    <source>
        <dbReference type="Proteomes" id="UP001152759"/>
    </source>
</evidence>
<dbReference type="Proteomes" id="UP001152759">
    <property type="component" value="Chromosome 10"/>
</dbReference>
<dbReference type="SUPFAM" id="SSF56112">
    <property type="entry name" value="Protein kinase-like (PK-like)"/>
    <property type="match status" value="1"/>
</dbReference>
<evidence type="ECO:0000259" key="1">
    <source>
        <dbReference type="SMART" id="SM00587"/>
    </source>
</evidence>
<dbReference type="Gene3D" id="3.90.1200.10">
    <property type="match status" value="1"/>
</dbReference>
<dbReference type="KEGG" id="btab:109031936"/>
<gene>
    <name evidence="2" type="ORF">BEMITA_LOCUS3175</name>
</gene>
<dbReference type="EMBL" id="OU963871">
    <property type="protein sequence ID" value="CAH0763135.1"/>
    <property type="molecule type" value="Genomic_DNA"/>
</dbReference>
<dbReference type="PANTHER" id="PTHR11012">
    <property type="entry name" value="PROTEIN KINASE-LIKE DOMAIN-CONTAINING"/>
    <property type="match status" value="1"/>
</dbReference>
<accession>A0A9P0CC37</accession>
<evidence type="ECO:0000313" key="2">
    <source>
        <dbReference type="EMBL" id="CAH0763135.1"/>
    </source>
</evidence>
<sequence length="428" mass="48804">MDLIQRLNSVVFPEAVEAGGFGDDVEKFVSFEPNDNKGTDQFCSEPVFGQVVLEKKTGERFVQPVLVKAQSSAEFPPQEFSDYMFHNEVLFYTRIIPLFRKYDKCNVLSSSFPEFVYGKGTIGQRPTENILVMKDLRQKGFEPCRTPYRLDEDHLELVLHRLGKFHALSLICKLEDPAGYEAVNSRICAGEYSKGVCAFGGVVTEEAFRDCMFRGIEPLRNDSDYKDRLADLCANCEEPSKWLDKYALTSEPLREPLSVINHGDFHINNMMFKYQDDGKPSEVAFFDLAVIRNATPAVDLSVMFLFGVDPDIIRKCWSNVLHVYHDALSSQMGDHREKPSFETVELDLRKKGIFAYYILACCSPKVMDVKEGINHPPPPELEGLDDDQLKATIKEHIRELRRRGGTVATELLAEIVRVMIDKKFIFEH</sequence>
<feature type="domain" description="CHK kinase-like" evidence="1">
    <location>
        <begin position="131"/>
        <end position="334"/>
    </location>
</feature>
<dbReference type="Pfam" id="PF02958">
    <property type="entry name" value="EcKL"/>
    <property type="match status" value="1"/>
</dbReference>
<dbReference type="PANTHER" id="PTHR11012:SF30">
    <property type="entry name" value="PROTEIN KINASE-LIKE DOMAIN-CONTAINING"/>
    <property type="match status" value="1"/>
</dbReference>
<protein>
    <recommendedName>
        <fullName evidence="1">CHK kinase-like domain-containing protein</fullName>
    </recommendedName>
</protein>